<evidence type="ECO:0000256" key="2">
    <source>
        <dbReference type="ARBA" id="ARBA00022692"/>
    </source>
</evidence>
<dbReference type="GO" id="GO:0016020">
    <property type="term" value="C:membrane"/>
    <property type="evidence" value="ECO:0007669"/>
    <property type="project" value="UniProtKB-SubCell"/>
</dbReference>
<dbReference type="PANTHER" id="PTHR24064">
    <property type="entry name" value="SOLUTE CARRIER FAMILY 22 MEMBER"/>
    <property type="match status" value="1"/>
</dbReference>
<feature type="domain" description="Major facilitator superfamily (MFS) profile" evidence="7">
    <location>
        <begin position="23"/>
        <end position="478"/>
    </location>
</feature>
<evidence type="ECO:0000313" key="8">
    <source>
        <dbReference type="EMBL" id="CAH3031147.1"/>
    </source>
</evidence>
<dbReference type="AlphaFoldDB" id="A0AAU9VP34"/>
<sequence length="511" mass="57172">MALTADEVLIKIGSFGRYQFRLLIFANVLGFFWLAWPMLINTFITAEPGWRCVANSTECQMDGIVYTEDDNYNLRCNMSRAAWEFVGEYTSVVTQFDLVCDKAIYGTVSSSLLFLGSLTGAATVSTLSDKFGRRIITFTTGFLISLFSLLSAFSNSYWLFTLFRFIIGFNLGGIVAIYILISEFVGVRHRAMMGTSLWYSWTISLMSLAGIAYLIPDWRSLCIVTGAPAIPLALGFLITPESLRWLIVKGKTKEATNLCSRIARVNGKNISMEEIKLEEIREERMGDIRDLFVSRKMAIKTVITWYCWFANAMVYYGVFMSAPYIGGSMHFNFFLASVTELPAITVGIWIYNRFGRKKGVIIPMILTAIGAAVSVLLTTDDESNKGFFVGKIIMSLVWAKFWIMISFDGLYVYTTELFPTAIRNIALGTSEAAAGIGSFSSSYVIYTQRIHPIFPYGIMGLNALVAALLSMYLDETRYKPTLETVERSEKNSEKDVDPSQAATSLPHNPDV</sequence>
<evidence type="ECO:0000313" key="9">
    <source>
        <dbReference type="Proteomes" id="UP001159428"/>
    </source>
</evidence>
<dbReference type="EMBL" id="CALNXJ010000001">
    <property type="protein sequence ID" value="CAH3031147.1"/>
    <property type="molecule type" value="Genomic_DNA"/>
</dbReference>
<protein>
    <recommendedName>
        <fullName evidence="7">Major facilitator superfamily (MFS) profile domain-containing protein</fullName>
    </recommendedName>
</protein>
<feature type="transmembrane region" description="Helical" evidence="6">
    <location>
        <begin position="305"/>
        <end position="325"/>
    </location>
</feature>
<keyword evidence="2 6" id="KW-0812">Transmembrane</keyword>
<feature type="transmembrane region" description="Helical" evidence="6">
    <location>
        <begin position="453"/>
        <end position="473"/>
    </location>
</feature>
<accession>A0AAU9VP34</accession>
<feature type="transmembrane region" description="Helical" evidence="6">
    <location>
        <begin position="221"/>
        <end position="239"/>
    </location>
</feature>
<dbReference type="InterPro" id="IPR020846">
    <property type="entry name" value="MFS_dom"/>
</dbReference>
<feature type="transmembrane region" description="Helical" evidence="6">
    <location>
        <begin position="392"/>
        <end position="413"/>
    </location>
</feature>
<feature type="region of interest" description="Disordered" evidence="5">
    <location>
        <begin position="484"/>
        <end position="511"/>
    </location>
</feature>
<keyword evidence="9" id="KW-1185">Reference proteome</keyword>
<comment type="caution">
    <text evidence="8">The sequence shown here is derived from an EMBL/GenBank/DDBJ whole genome shotgun (WGS) entry which is preliminary data.</text>
</comment>
<dbReference type="PROSITE" id="PS50850">
    <property type="entry name" value="MFS"/>
    <property type="match status" value="1"/>
</dbReference>
<dbReference type="Pfam" id="PF00083">
    <property type="entry name" value="Sugar_tr"/>
    <property type="match status" value="1"/>
</dbReference>
<dbReference type="GO" id="GO:0022857">
    <property type="term" value="F:transmembrane transporter activity"/>
    <property type="evidence" value="ECO:0007669"/>
    <property type="project" value="InterPro"/>
</dbReference>
<dbReference type="Proteomes" id="UP001159428">
    <property type="component" value="Unassembled WGS sequence"/>
</dbReference>
<dbReference type="InterPro" id="IPR036259">
    <property type="entry name" value="MFS_trans_sf"/>
</dbReference>
<keyword evidence="4 6" id="KW-0472">Membrane</keyword>
<evidence type="ECO:0000256" key="5">
    <source>
        <dbReference type="SAM" id="MobiDB-lite"/>
    </source>
</evidence>
<dbReference type="InterPro" id="IPR005829">
    <property type="entry name" value="Sugar_transporter_CS"/>
</dbReference>
<dbReference type="SUPFAM" id="SSF103473">
    <property type="entry name" value="MFS general substrate transporter"/>
    <property type="match status" value="1"/>
</dbReference>
<name>A0AAU9VP34_9CNID</name>
<feature type="transmembrane region" description="Helical" evidence="6">
    <location>
        <begin position="331"/>
        <end position="352"/>
    </location>
</feature>
<evidence type="ECO:0000256" key="6">
    <source>
        <dbReference type="SAM" id="Phobius"/>
    </source>
</evidence>
<gene>
    <name evidence="8" type="ORF">PMEA_00001146</name>
</gene>
<feature type="transmembrane region" description="Helical" evidence="6">
    <location>
        <begin position="165"/>
        <end position="185"/>
    </location>
</feature>
<feature type="compositionally biased region" description="Polar residues" evidence="5">
    <location>
        <begin position="500"/>
        <end position="511"/>
    </location>
</feature>
<feature type="transmembrane region" description="Helical" evidence="6">
    <location>
        <begin position="103"/>
        <end position="123"/>
    </location>
</feature>
<feature type="transmembrane region" description="Helical" evidence="6">
    <location>
        <begin position="359"/>
        <end position="377"/>
    </location>
</feature>
<evidence type="ECO:0000259" key="7">
    <source>
        <dbReference type="PROSITE" id="PS50850"/>
    </source>
</evidence>
<evidence type="ECO:0000256" key="4">
    <source>
        <dbReference type="ARBA" id="ARBA00023136"/>
    </source>
</evidence>
<feature type="transmembrane region" description="Helical" evidence="6">
    <location>
        <begin position="135"/>
        <end position="153"/>
    </location>
</feature>
<proteinExistence type="predicted"/>
<dbReference type="InterPro" id="IPR005828">
    <property type="entry name" value="MFS_sugar_transport-like"/>
</dbReference>
<feature type="transmembrane region" description="Helical" evidence="6">
    <location>
        <begin position="197"/>
        <end position="215"/>
    </location>
</feature>
<evidence type="ECO:0000256" key="1">
    <source>
        <dbReference type="ARBA" id="ARBA00004141"/>
    </source>
</evidence>
<dbReference type="Gene3D" id="1.20.1250.20">
    <property type="entry name" value="MFS general substrate transporter like domains"/>
    <property type="match status" value="1"/>
</dbReference>
<comment type="subcellular location">
    <subcellularLocation>
        <location evidence="1">Membrane</location>
        <topology evidence="1">Multi-pass membrane protein</topology>
    </subcellularLocation>
</comment>
<feature type="transmembrane region" description="Helical" evidence="6">
    <location>
        <begin position="20"/>
        <end position="40"/>
    </location>
</feature>
<feature type="compositionally biased region" description="Basic and acidic residues" evidence="5">
    <location>
        <begin position="484"/>
        <end position="497"/>
    </location>
</feature>
<organism evidence="8 9">
    <name type="scientific">Pocillopora meandrina</name>
    <dbReference type="NCBI Taxonomy" id="46732"/>
    <lineage>
        <taxon>Eukaryota</taxon>
        <taxon>Metazoa</taxon>
        <taxon>Cnidaria</taxon>
        <taxon>Anthozoa</taxon>
        <taxon>Hexacorallia</taxon>
        <taxon>Scleractinia</taxon>
        <taxon>Astrocoeniina</taxon>
        <taxon>Pocilloporidae</taxon>
        <taxon>Pocillopora</taxon>
    </lineage>
</organism>
<evidence type="ECO:0000256" key="3">
    <source>
        <dbReference type="ARBA" id="ARBA00022989"/>
    </source>
</evidence>
<dbReference type="PROSITE" id="PS00216">
    <property type="entry name" value="SUGAR_TRANSPORT_1"/>
    <property type="match status" value="1"/>
</dbReference>
<keyword evidence="3 6" id="KW-1133">Transmembrane helix</keyword>
<reference evidence="8 9" key="1">
    <citation type="submission" date="2022-05" db="EMBL/GenBank/DDBJ databases">
        <authorList>
            <consortium name="Genoscope - CEA"/>
            <person name="William W."/>
        </authorList>
    </citation>
    <scope>NUCLEOTIDE SEQUENCE [LARGE SCALE GENOMIC DNA]</scope>
</reference>